<dbReference type="EMBL" id="KQ424229">
    <property type="protein sequence ID" value="KOF71316.1"/>
    <property type="molecule type" value="Genomic_DNA"/>
</dbReference>
<name>A0A0L8G2R1_OCTBM</name>
<accession>A0A0L8G2R1</accession>
<organism evidence="1">
    <name type="scientific">Octopus bimaculoides</name>
    <name type="common">California two-spotted octopus</name>
    <dbReference type="NCBI Taxonomy" id="37653"/>
    <lineage>
        <taxon>Eukaryota</taxon>
        <taxon>Metazoa</taxon>
        <taxon>Spiralia</taxon>
        <taxon>Lophotrochozoa</taxon>
        <taxon>Mollusca</taxon>
        <taxon>Cephalopoda</taxon>
        <taxon>Coleoidea</taxon>
        <taxon>Octopodiformes</taxon>
        <taxon>Octopoda</taxon>
        <taxon>Incirrata</taxon>
        <taxon>Octopodidae</taxon>
        <taxon>Octopus</taxon>
    </lineage>
</organism>
<gene>
    <name evidence="1" type="ORF">OCBIM_22001208mg</name>
</gene>
<sequence length="92" mass="10343">MGFYGNQKLSSQICWIALSQATKLRGSCARQSSILLVIREIEVLLLSSLEQEVVVGLCRKVFGRSDLDKPYQGEKETHDDKRAVCLHISNFS</sequence>
<evidence type="ECO:0000313" key="1">
    <source>
        <dbReference type="EMBL" id="KOF71316.1"/>
    </source>
</evidence>
<reference evidence="1" key="1">
    <citation type="submission" date="2015-07" db="EMBL/GenBank/DDBJ databases">
        <title>MeaNS - Measles Nucleotide Surveillance Program.</title>
        <authorList>
            <person name="Tran T."/>
            <person name="Druce J."/>
        </authorList>
    </citation>
    <scope>NUCLEOTIDE SEQUENCE</scope>
    <source>
        <strain evidence="1">UCB-OBI-ISO-001</strain>
        <tissue evidence="1">Gonad</tissue>
    </source>
</reference>
<protein>
    <submittedName>
        <fullName evidence="1">Uncharacterized protein</fullName>
    </submittedName>
</protein>
<dbReference type="AlphaFoldDB" id="A0A0L8G2R1"/>
<proteinExistence type="predicted"/>